<sequence>FSEKFNFTVFLEFGRSDLRHTMKAEQADHFCSWLAASARCHLMELFSADEDDVRRYQKLWNEFFFAPLFVAQASTEWRFTLDDIHCRLTKHNPEYATVRNLITRPFKQKPLRLRIRNRHTNATVLWDLLEGGKSARKLACVEIHEGLFRQESAKAATALLDAKLQDAREVTQELFQVAREALGIRVPHWLSRHEEGESPRLQQERRPRYVEELESVQVELVALHGVTTTDYTMSVYSWEARYDYDRNVLVVPHGLLALMADATESIEPITSVLVSAQMMWWLLPQPYSPYSWT</sequence>
<evidence type="ECO:0000313" key="1">
    <source>
        <dbReference type="EMBL" id="KAK8767390.1"/>
    </source>
</evidence>
<dbReference type="Proteomes" id="UP001321473">
    <property type="component" value="Unassembled WGS sequence"/>
</dbReference>
<evidence type="ECO:0000313" key="2">
    <source>
        <dbReference type="Proteomes" id="UP001321473"/>
    </source>
</evidence>
<dbReference type="EMBL" id="JARKHS020025503">
    <property type="protein sequence ID" value="KAK8767390.1"/>
    <property type="molecule type" value="Genomic_DNA"/>
</dbReference>
<accession>A0AAQ4DY50</accession>
<gene>
    <name evidence="1" type="ORF">V5799_005828</name>
</gene>
<keyword evidence="2" id="KW-1185">Reference proteome</keyword>
<organism evidence="1 2">
    <name type="scientific">Amblyomma americanum</name>
    <name type="common">Lone star tick</name>
    <dbReference type="NCBI Taxonomy" id="6943"/>
    <lineage>
        <taxon>Eukaryota</taxon>
        <taxon>Metazoa</taxon>
        <taxon>Ecdysozoa</taxon>
        <taxon>Arthropoda</taxon>
        <taxon>Chelicerata</taxon>
        <taxon>Arachnida</taxon>
        <taxon>Acari</taxon>
        <taxon>Parasitiformes</taxon>
        <taxon>Ixodida</taxon>
        <taxon>Ixodoidea</taxon>
        <taxon>Ixodidae</taxon>
        <taxon>Amblyomminae</taxon>
        <taxon>Amblyomma</taxon>
    </lineage>
</organism>
<feature type="non-terminal residue" evidence="1">
    <location>
        <position position="1"/>
    </location>
</feature>
<name>A0AAQ4DY50_AMBAM</name>
<protein>
    <submittedName>
        <fullName evidence="1">Uncharacterized protein</fullName>
    </submittedName>
</protein>
<proteinExistence type="predicted"/>
<feature type="non-terminal residue" evidence="1">
    <location>
        <position position="293"/>
    </location>
</feature>
<comment type="caution">
    <text evidence="1">The sequence shown here is derived from an EMBL/GenBank/DDBJ whole genome shotgun (WGS) entry which is preliminary data.</text>
</comment>
<dbReference type="AlphaFoldDB" id="A0AAQ4DY50"/>
<reference evidence="1 2" key="1">
    <citation type="journal article" date="2023" name="Arcadia Sci">
        <title>De novo assembly of a long-read Amblyomma americanum tick genome.</title>
        <authorList>
            <person name="Chou S."/>
            <person name="Poskanzer K.E."/>
            <person name="Rollins M."/>
            <person name="Thuy-Boun P.S."/>
        </authorList>
    </citation>
    <scope>NUCLEOTIDE SEQUENCE [LARGE SCALE GENOMIC DNA]</scope>
    <source>
        <strain evidence="1">F_SG_1</strain>
        <tissue evidence="1">Salivary glands</tissue>
    </source>
</reference>